<feature type="compositionally biased region" description="Low complexity" evidence="1">
    <location>
        <begin position="77"/>
        <end position="95"/>
    </location>
</feature>
<feature type="region of interest" description="Disordered" evidence="1">
    <location>
        <begin position="76"/>
        <end position="96"/>
    </location>
</feature>
<reference evidence="2" key="2">
    <citation type="submission" date="2020-05" db="UniProtKB">
        <authorList>
            <consortium name="EnsemblMetazoa"/>
        </authorList>
    </citation>
    <scope>IDENTIFICATION</scope>
    <source>
        <strain evidence="2">IAEA</strain>
    </source>
</reference>
<accession>A0A1B0A146</accession>
<protein>
    <submittedName>
        <fullName evidence="2">Uncharacterized protein</fullName>
    </submittedName>
</protein>
<sequence>MSIIEVYEYMRPIARRADDYSVTVNLSSKLNEISLCICRPIINKCKSKASYCLHVPTGLEKSFHTVNQPTHADIMCSSDSDSNSNSKSNNNNNNNFHLWSAHPKKDLFAIGPNTTATTATTAAAVATADIINK</sequence>
<evidence type="ECO:0000313" key="3">
    <source>
        <dbReference type="Proteomes" id="UP000092445"/>
    </source>
</evidence>
<name>A0A1B0A146_GLOPL</name>
<organism evidence="2 3">
    <name type="scientific">Glossina pallidipes</name>
    <name type="common">Tsetse fly</name>
    <dbReference type="NCBI Taxonomy" id="7398"/>
    <lineage>
        <taxon>Eukaryota</taxon>
        <taxon>Metazoa</taxon>
        <taxon>Ecdysozoa</taxon>
        <taxon>Arthropoda</taxon>
        <taxon>Hexapoda</taxon>
        <taxon>Insecta</taxon>
        <taxon>Pterygota</taxon>
        <taxon>Neoptera</taxon>
        <taxon>Endopterygota</taxon>
        <taxon>Diptera</taxon>
        <taxon>Brachycera</taxon>
        <taxon>Muscomorpha</taxon>
        <taxon>Hippoboscoidea</taxon>
        <taxon>Glossinidae</taxon>
        <taxon>Glossina</taxon>
    </lineage>
</organism>
<dbReference type="VEuPathDB" id="VectorBase:GPAI031286"/>
<keyword evidence="3" id="KW-1185">Reference proteome</keyword>
<dbReference type="Proteomes" id="UP000092445">
    <property type="component" value="Unassembled WGS sequence"/>
</dbReference>
<evidence type="ECO:0000256" key="1">
    <source>
        <dbReference type="SAM" id="MobiDB-lite"/>
    </source>
</evidence>
<dbReference type="AlphaFoldDB" id="A0A1B0A146"/>
<dbReference type="EnsemblMetazoa" id="GPAI031286-RA">
    <property type="protein sequence ID" value="GPAI031286-PA"/>
    <property type="gene ID" value="GPAI031286"/>
</dbReference>
<reference evidence="3" key="1">
    <citation type="submission" date="2014-03" db="EMBL/GenBank/DDBJ databases">
        <authorList>
            <person name="Aksoy S."/>
            <person name="Warren W."/>
            <person name="Wilson R.K."/>
        </authorList>
    </citation>
    <scope>NUCLEOTIDE SEQUENCE [LARGE SCALE GENOMIC DNA]</scope>
    <source>
        <strain evidence="3">IAEA</strain>
    </source>
</reference>
<evidence type="ECO:0000313" key="2">
    <source>
        <dbReference type="EnsemblMetazoa" id="GPAI031286-PA"/>
    </source>
</evidence>
<proteinExistence type="predicted"/>